<gene>
    <name evidence="16" type="primary">lysC</name>
    <name evidence="16" type="ORF">MoryE10_12390</name>
</gene>
<feature type="binding site" evidence="12">
    <location>
        <begin position="209"/>
        <end position="210"/>
    </location>
    <ligand>
        <name>ATP</name>
        <dbReference type="ChEBI" id="CHEBI:30616"/>
    </ligand>
</feature>
<feature type="binding site" evidence="12">
    <location>
        <begin position="7"/>
        <end position="10"/>
    </location>
    <ligand>
        <name>ATP</name>
        <dbReference type="ChEBI" id="CHEBI:30616"/>
    </ligand>
</feature>
<evidence type="ECO:0000256" key="9">
    <source>
        <dbReference type="ARBA" id="ARBA00022840"/>
    </source>
</evidence>
<dbReference type="InterPro" id="IPR001048">
    <property type="entry name" value="Asp/Glu/Uridylate_kinase"/>
</dbReference>
<keyword evidence="7 12" id="KW-0547">Nucleotide-binding</keyword>
<dbReference type="GO" id="GO:0009088">
    <property type="term" value="P:threonine biosynthetic process"/>
    <property type="evidence" value="ECO:0007669"/>
    <property type="project" value="UniProtKB-UniPathway"/>
</dbReference>
<dbReference type="GO" id="GO:0004072">
    <property type="term" value="F:aspartate kinase activity"/>
    <property type="evidence" value="ECO:0007669"/>
    <property type="project" value="UniProtKB-EC"/>
</dbReference>
<comment type="pathway">
    <text evidence="3 14">Amino-acid biosynthesis; L-threonine biosynthesis; L-threonine from L-aspartate: step 1/5.</text>
</comment>
<dbReference type="InterPro" id="IPR018042">
    <property type="entry name" value="Aspartate_kinase_CS"/>
</dbReference>
<dbReference type="UniPathway" id="UPA00034">
    <property type="reaction ID" value="UER00015"/>
</dbReference>
<evidence type="ECO:0000256" key="7">
    <source>
        <dbReference type="ARBA" id="ARBA00022741"/>
    </source>
</evidence>
<feature type="binding site" evidence="12">
    <location>
        <position position="74"/>
    </location>
    <ligand>
        <name>substrate</name>
    </ligand>
</feature>
<dbReference type="EC" id="2.7.2.4" evidence="13"/>
<keyword evidence="6 13" id="KW-0808">Transferase</keyword>
<dbReference type="NCBIfam" id="TIGR00656">
    <property type="entry name" value="asp_kin_monofn"/>
    <property type="match status" value="1"/>
</dbReference>
<comment type="catalytic activity">
    <reaction evidence="11 13">
        <text>L-aspartate + ATP = 4-phospho-L-aspartate + ADP</text>
        <dbReference type="Rhea" id="RHEA:23776"/>
        <dbReference type="ChEBI" id="CHEBI:29991"/>
        <dbReference type="ChEBI" id="CHEBI:30616"/>
        <dbReference type="ChEBI" id="CHEBI:57535"/>
        <dbReference type="ChEBI" id="CHEBI:456216"/>
        <dbReference type="EC" id="2.7.2.4"/>
    </reaction>
</comment>
<dbReference type="Pfam" id="PF00696">
    <property type="entry name" value="AA_kinase"/>
    <property type="match status" value="1"/>
</dbReference>
<evidence type="ECO:0000256" key="13">
    <source>
        <dbReference type="RuleBase" id="RU003448"/>
    </source>
</evidence>
<dbReference type="Pfam" id="PF22468">
    <property type="entry name" value="ACT_9"/>
    <property type="match status" value="1"/>
</dbReference>
<dbReference type="CDD" id="cd04913">
    <property type="entry name" value="ACT_AKii-LysC-BS-like_1"/>
    <property type="match status" value="1"/>
</dbReference>
<dbReference type="Pfam" id="PF01842">
    <property type="entry name" value="ACT"/>
    <property type="match status" value="1"/>
</dbReference>
<dbReference type="CDD" id="cd04923">
    <property type="entry name" value="ACT_AK-LysC-DapG-like_2"/>
    <property type="match status" value="1"/>
</dbReference>
<feature type="domain" description="ACT" evidence="15">
    <location>
        <begin position="344"/>
        <end position="408"/>
    </location>
</feature>
<dbReference type="PANTHER" id="PTHR21499:SF3">
    <property type="entry name" value="ASPARTOKINASE"/>
    <property type="match status" value="1"/>
</dbReference>
<dbReference type="CDD" id="cd04261">
    <property type="entry name" value="AAK_AKii-LysC-BS"/>
    <property type="match status" value="1"/>
</dbReference>
<comment type="pathway">
    <text evidence="1 14">Amino-acid biosynthesis; L-lysine biosynthesis via DAP pathway; (S)-tetrahydrodipicolinate from L-aspartate: step 1/4.</text>
</comment>
<dbReference type="InterPro" id="IPR036393">
    <property type="entry name" value="AceGlu_kinase-like_sf"/>
</dbReference>
<dbReference type="UniPathway" id="UPA00051">
    <property type="reaction ID" value="UER00462"/>
</dbReference>
<dbReference type="SUPFAM" id="SSF53633">
    <property type="entry name" value="Carbamate kinase-like"/>
    <property type="match status" value="1"/>
</dbReference>
<dbReference type="NCBIfam" id="NF005155">
    <property type="entry name" value="PRK06635.1-4"/>
    <property type="match status" value="1"/>
</dbReference>
<name>A0A8D5AGQ5_9GAMM</name>
<dbReference type="PROSITE" id="PS00324">
    <property type="entry name" value="ASPARTOKINASE"/>
    <property type="match status" value="1"/>
</dbReference>
<dbReference type="GO" id="GO:0009089">
    <property type="term" value="P:lysine biosynthetic process via diaminopimelate"/>
    <property type="evidence" value="ECO:0007669"/>
    <property type="project" value="UniProtKB-UniPathway"/>
</dbReference>
<evidence type="ECO:0000256" key="2">
    <source>
        <dbReference type="ARBA" id="ARBA00004986"/>
    </source>
</evidence>
<dbReference type="RefSeq" id="WP_054773794.1">
    <property type="nucleotide sequence ID" value="NZ_AP019782.1"/>
</dbReference>
<keyword evidence="8 13" id="KW-0418">Kinase</keyword>
<dbReference type="PROSITE" id="PS51671">
    <property type="entry name" value="ACT"/>
    <property type="match status" value="2"/>
</dbReference>
<dbReference type="InterPro" id="IPR002912">
    <property type="entry name" value="ACT_dom"/>
</dbReference>
<dbReference type="PANTHER" id="PTHR21499">
    <property type="entry name" value="ASPARTATE KINASE"/>
    <property type="match status" value="1"/>
</dbReference>
<evidence type="ECO:0000313" key="17">
    <source>
        <dbReference type="Proteomes" id="UP000824988"/>
    </source>
</evidence>
<dbReference type="Gene3D" id="3.30.2130.10">
    <property type="entry name" value="VC0802-like"/>
    <property type="match status" value="1"/>
</dbReference>
<dbReference type="UniPathway" id="UPA00050">
    <property type="reaction ID" value="UER00461"/>
</dbReference>
<dbReference type="EMBL" id="AP019782">
    <property type="protein sequence ID" value="BBL70633.1"/>
    <property type="molecule type" value="Genomic_DNA"/>
</dbReference>
<dbReference type="NCBIfam" id="TIGR00657">
    <property type="entry name" value="asp_kinases"/>
    <property type="match status" value="1"/>
</dbReference>
<proteinExistence type="inferred from homology"/>
<dbReference type="Proteomes" id="UP000824988">
    <property type="component" value="Chromosome"/>
</dbReference>
<evidence type="ECO:0000256" key="10">
    <source>
        <dbReference type="ARBA" id="ARBA00023154"/>
    </source>
</evidence>
<keyword evidence="10" id="KW-0457">Lysine biosynthesis</keyword>
<dbReference type="InterPro" id="IPR041740">
    <property type="entry name" value="AKii-LysC-BS"/>
</dbReference>
<reference evidence="16" key="1">
    <citation type="submission" date="2019-06" db="EMBL/GenBank/DDBJ databases">
        <title>Complete genome sequence of Methylogaea oryzae strain JCM16910.</title>
        <authorList>
            <person name="Asakawa S."/>
        </authorList>
    </citation>
    <scope>NUCLEOTIDE SEQUENCE</scope>
    <source>
        <strain evidence="16">E10</strain>
    </source>
</reference>
<dbReference type="InterPro" id="IPR005260">
    <property type="entry name" value="Asp_kin_monofn"/>
</dbReference>
<feature type="binding site" evidence="12">
    <location>
        <position position="184"/>
    </location>
    <ligand>
        <name>ATP</name>
        <dbReference type="ChEBI" id="CHEBI:30616"/>
    </ligand>
</feature>
<dbReference type="NCBIfam" id="NF005154">
    <property type="entry name" value="PRK06635.1-2"/>
    <property type="match status" value="1"/>
</dbReference>
<dbReference type="GO" id="GO:0005829">
    <property type="term" value="C:cytosol"/>
    <property type="evidence" value="ECO:0007669"/>
    <property type="project" value="TreeGrafter"/>
</dbReference>
<dbReference type="GO" id="GO:0009090">
    <property type="term" value="P:homoserine biosynthetic process"/>
    <property type="evidence" value="ECO:0007669"/>
    <property type="project" value="TreeGrafter"/>
</dbReference>
<protein>
    <recommendedName>
        <fullName evidence="13">Aspartokinase</fullName>
        <ecNumber evidence="13">2.7.2.4</ecNumber>
    </recommendedName>
</protein>
<feature type="binding site" evidence="12">
    <location>
        <position position="179"/>
    </location>
    <ligand>
        <name>ATP</name>
        <dbReference type="ChEBI" id="CHEBI:30616"/>
    </ligand>
</feature>
<keyword evidence="17" id="KW-1185">Reference proteome</keyword>
<sequence length="408" mass="43923">MALYVHKYGGTSVGSTERIKHVAERVIKARQKGDDIVVVVSAMSGETNRLLALAHEVQERPNPREVDVLLSTGEQVTIALLAMALEAKGCPARSYTGAQVKIITDEAHTKARVERIDNEAIRADLAAGRVVIVAGFQGVTEAGDLTTLGRGGSDTTAVALAAALKADECLIFTDVDGVYTTDPRVEPRARRLERITFEEMLEMASLGSKVLQIRSVEFAGKYNVPLRVLSSFQEGEGTLITYEESEMEKAVISGIAFNRDEAKLTLEGVPDKPGIAHKILGPIAAANIEVDMIVQNVAGDATTDFTFTVHRNEFAKAMEILQKLCGELGAKAVTGDDKIVKVSVVGVGMRSHAGIASTMFETLAKEGINIRMISTSEIKISVVMDEKYLELAVRSLHEAFGLDKEPAA</sequence>
<dbReference type="AlphaFoldDB" id="A0A8D5AGQ5"/>
<comment type="pathway">
    <text evidence="2 14">Amino-acid biosynthesis; L-methionine biosynthesis via de novo pathway; L-homoserine from L-aspartate: step 1/3.</text>
</comment>
<feature type="binding site" evidence="12">
    <location>
        <begin position="173"/>
        <end position="174"/>
    </location>
    <ligand>
        <name>ATP</name>
        <dbReference type="ChEBI" id="CHEBI:30616"/>
    </ligand>
</feature>
<evidence type="ECO:0000256" key="8">
    <source>
        <dbReference type="ARBA" id="ARBA00022777"/>
    </source>
</evidence>
<evidence type="ECO:0000256" key="11">
    <source>
        <dbReference type="ARBA" id="ARBA00047872"/>
    </source>
</evidence>
<organism evidence="16 17">
    <name type="scientific">Methylogaea oryzae</name>
    <dbReference type="NCBI Taxonomy" id="1295382"/>
    <lineage>
        <taxon>Bacteria</taxon>
        <taxon>Pseudomonadati</taxon>
        <taxon>Pseudomonadota</taxon>
        <taxon>Gammaproteobacteria</taxon>
        <taxon>Methylococcales</taxon>
        <taxon>Methylococcaceae</taxon>
        <taxon>Methylogaea</taxon>
    </lineage>
</organism>
<dbReference type="GO" id="GO:0005524">
    <property type="term" value="F:ATP binding"/>
    <property type="evidence" value="ECO:0007669"/>
    <property type="project" value="UniProtKB-KW"/>
</dbReference>
<keyword evidence="9 12" id="KW-0067">ATP-binding</keyword>
<evidence type="ECO:0000313" key="16">
    <source>
        <dbReference type="EMBL" id="BBL70633.1"/>
    </source>
</evidence>
<dbReference type="FunFam" id="3.40.1160.10:FF:000002">
    <property type="entry name" value="Aspartokinase"/>
    <property type="match status" value="1"/>
</dbReference>
<dbReference type="PIRSF" id="PIRSF000726">
    <property type="entry name" value="Asp_kin"/>
    <property type="match status" value="1"/>
</dbReference>
<dbReference type="InterPro" id="IPR054352">
    <property type="entry name" value="ACT_Aspartokinase"/>
</dbReference>
<evidence type="ECO:0000256" key="12">
    <source>
        <dbReference type="PIRSR" id="PIRSR000726-1"/>
    </source>
</evidence>
<dbReference type="InterPro" id="IPR045865">
    <property type="entry name" value="ACT-like_dom_sf"/>
</dbReference>
<evidence type="ECO:0000259" key="15">
    <source>
        <dbReference type="PROSITE" id="PS51671"/>
    </source>
</evidence>
<dbReference type="FunFam" id="3.30.2130.10:FF:000002">
    <property type="entry name" value="Aspartokinase"/>
    <property type="match status" value="1"/>
</dbReference>
<keyword evidence="5 14" id="KW-0028">Amino-acid biosynthesis</keyword>
<accession>A0A8D5AGQ5</accession>
<dbReference type="KEGG" id="moz:MoryE10_12390"/>
<dbReference type="InterPro" id="IPR001341">
    <property type="entry name" value="Asp_kinase"/>
</dbReference>
<evidence type="ECO:0000256" key="4">
    <source>
        <dbReference type="ARBA" id="ARBA00010122"/>
    </source>
</evidence>
<evidence type="ECO:0000256" key="3">
    <source>
        <dbReference type="ARBA" id="ARBA00005139"/>
    </source>
</evidence>
<feature type="domain" description="ACT" evidence="15">
    <location>
        <begin position="264"/>
        <end position="335"/>
    </location>
</feature>
<feature type="binding site" evidence="12">
    <location>
        <position position="47"/>
    </location>
    <ligand>
        <name>substrate</name>
    </ligand>
</feature>
<dbReference type="Gene3D" id="3.40.1160.10">
    <property type="entry name" value="Acetylglutamate kinase-like"/>
    <property type="match status" value="1"/>
</dbReference>
<comment type="similarity">
    <text evidence="4 13">Belongs to the aspartokinase family.</text>
</comment>
<evidence type="ECO:0000256" key="5">
    <source>
        <dbReference type="ARBA" id="ARBA00022605"/>
    </source>
</evidence>
<evidence type="ECO:0000256" key="14">
    <source>
        <dbReference type="RuleBase" id="RU004249"/>
    </source>
</evidence>
<evidence type="ECO:0000256" key="1">
    <source>
        <dbReference type="ARBA" id="ARBA00004766"/>
    </source>
</evidence>
<evidence type="ECO:0000256" key="6">
    <source>
        <dbReference type="ARBA" id="ARBA00022679"/>
    </source>
</evidence>
<dbReference type="SUPFAM" id="SSF55021">
    <property type="entry name" value="ACT-like"/>
    <property type="match status" value="2"/>
</dbReference>